<keyword evidence="1" id="KW-0808">Transferase</keyword>
<proteinExistence type="predicted"/>
<dbReference type="PROSITE" id="PS51186">
    <property type="entry name" value="GNAT"/>
    <property type="match status" value="1"/>
</dbReference>
<dbReference type="PANTHER" id="PTHR42919:SF8">
    <property type="entry name" value="N-ALPHA-ACETYLTRANSFERASE 50"/>
    <property type="match status" value="1"/>
</dbReference>
<evidence type="ECO:0000259" key="3">
    <source>
        <dbReference type="PROSITE" id="PS51186"/>
    </source>
</evidence>
<dbReference type="InterPro" id="IPR016181">
    <property type="entry name" value="Acyl_CoA_acyltransferase"/>
</dbReference>
<evidence type="ECO:0000313" key="4">
    <source>
        <dbReference type="EMBL" id="GAA3017657.1"/>
    </source>
</evidence>
<name>A0ABN3YAR3_9ENTE</name>
<comment type="caution">
    <text evidence="4">The sequence shown here is derived from an EMBL/GenBank/DDBJ whole genome shotgun (WGS) entry which is preliminary data.</text>
</comment>
<keyword evidence="2" id="KW-0012">Acyltransferase</keyword>
<reference evidence="4 5" key="1">
    <citation type="journal article" date="2019" name="Int. J. Syst. Evol. Microbiol.">
        <title>The Global Catalogue of Microorganisms (GCM) 10K type strain sequencing project: providing services to taxonomists for standard genome sequencing and annotation.</title>
        <authorList>
            <consortium name="The Broad Institute Genomics Platform"/>
            <consortium name="The Broad Institute Genome Sequencing Center for Infectious Disease"/>
            <person name="Wu L."/>
            <person name="Ma J."/>
        </authorList>
    </citation>
    <scope>NUCLEOTIDE SEQUENCE [LARGE SCALE GENOMIC DNA]</scope>
    <source>
        <strain evidence="4 5">JCM 8736</strain>
    </source>
</reference>
<dbReference type="Pfam" id="PF00583">
    <property type="entry name" value="Acetyltransf_1"/>
    <property type="match status" value="1"/>
</dbReference>
<dbReference type="SUPFAM" id="SSF55729">
    <property type="entry name" value="Acyl-CoA N-acyltransferases (Nat)"/>
    <property type="match status" value="1"/>
</dbReference>
<dbReference type="InterPro" id="IPR000182">
    <property type="entry name" value="GNAT_dom"/>
</dbReference>
<sequence length="174" mass="20263">MENVELVQCTVIDVEELQEISIETFSDTFKEQNTTENLTEFLNKNYNLAQLTGELQNPNSFFFFLKKLGKTIGYLKLNIGNAQSEDTAENALEVERIYIRTPYLGQGYGKYLMSYAEQVAVYLNKSIIWLGVWEYNFNAISFYEKRGFEQNGSHTFFMGDDPQKDLILQKKIER</sequence>
<dbReference type="RefSeq" id="WP_068709688.1">
    <property type="nucleotide sequence ID" value="NZ_BAAAXQ010000039.1"/>
</dbReference>
<keyword evidence="5" id="KW-1185">Reference proteome</keyword>
<gene>
    <name evidence="4" type="primary">paiA</name>
    <name evidence="4" type="ORF">GCM10019998_12370</name>
</gene>
<dbReference type="Gene3D" id="3.40.630.30">
    <property type="match status" value="1"/>
</dbReference>
<feature type="domain" description="N-acetyltransferase" evidence="3">
    <location>
        <begin position="4"/>
        <end position="173"/>
    </location>
</feature>
<dbReference type="EMBL" id="BAAAXQ010000039">
    <property type="protein sequence ID" value="GAA3017657.1"/>
    <property type="molecule type" value="Genomic_DNA"/>
</dbReference>
<evidence type="ECO:0000256" key="1">
    <source>
        <dbReference type="ARBA" id="ARBA00022679"/>
    </source>
</evidence>
<organism evidence="4 5">
    <name type="scientific">Tetragenococcus solitarius</name>
    <dbReference type="NCBI Taxonomy" id="71453"/>
    <lineage>
        <taxon>Bacteria</taxon>
        <taxon>Bacillati</taxon>
        <taxon>Bacillota</taxon>
        <taxon>Bacilli</taxon>
        <taxon>Lactobacillales</taxon>
        <taxon>Enterococcaceae</taxon>
        <taxon>Tetragenococcus</taxon>
    </lineage>
</organism>
<accession>A0ABN3YAR3</accession>
<evidence type="ECO:0000313" key="5">
    <source>
        <dbReference type="Proteomes" id="UP001501577"/>
    </source>
</evidence>
<dbReference type="PANTHER" id="PTHR42919">
    <property type="entry name" value="N-ALPHA-ACETYLTRANSFERASE"/>
    <property type="match status" value="1"/>
</dbReference>
<dbReference type="InterPro" id="IPR051556">
    <property type="entry name" value="N-term/lysine_N-AcTrnsfr"/>
</dbReference>
<dbReference type="CDD" id="cd04301">
    <property type="entry name" value="NAT_SF"/>
    <property type="match status" value="1"/>
</dbReference>
<protein>
    <submittedName>
        <fullName evidence="4">Spermidine/spermine N(1)-acetyltransferase</fullName>
    </submittedName>
</protein>
<evidence type="ECO:0000256" key="2">
    <source>
        <dbReference type="ARBA" id="ARBA00023315"/>
    </source>
</evidence>
<dbReference type="Proteomes" id="UP001501577">
    <property type="component" value="Unassembled WGS sequence"/>
</dbReference>